<keyword evidence="1" id="KW-0812">Transmembrane</keyword>
<gene>
    <name evidence="2" type="ORF">H2Z84_19285</name>
</gene>
<dbReference type="AlphaFoldDB" id="A0A838Y516"/>
<evidence type="ECO:0000313" key="3">
    <source>
        <dbReference type="Proteomes" id="UP000545606"/>
    </source>
</evidence>
<organism evidence="2 3">
    <name type="scientific">Aquitalea aquatica</name>
    <dbReference type="NCBI Taxonomy" id="3044273"/>
    <lineage>
        <taxon>Bacteria</taxon>
        <taxon>Pseudomonadati</taxon>
        <taxon>Pseudomonadota</taxon>
        <taxon>Betaproteobacteria</taxon>
        <taxon>Neisseriales</taxon>
        <taxon>Chromobacteriaceae</taxon>
        <taxon>Aquitalea</taxon>
    </lineage>
</organism>
<keyword evidence="1" id="KW-0472">Membrane</keyword>
<feature type="transmembrane region" description="Helical" evidence="1">
    <location>
        <begin position="26"/>
        <end position="43"/>
    </location>
</feature>
<comment type="caution">
    <text evidence="2">The sequence shown here is derived from an EMBL/GenBank/DDBJ whole genome shotgun (WGS) entry which is preliminary data.</text>
</comment>
<sequence length="74" mass="8252">MAGFIAKTATNDVGKECEMSGKIPKIVWLYVAGFLAALILLYLDHEQDRSTHLSPNRIERVPCSSWWCGVTKAL</sequence>
<protein>
    <submittedName>
        <fullName evidence="2">Uncharacterized protein</fullName>
    </submittedName>
</protein>
<proteinExistence type="predicted"/>
<accession>A0A838Y516</accession>
<dbReference type="EMBL" id="JACERN010000042">
    <property type="protein sequence ID" value="MBA4710523.1"/>
    <property type="molecule type" value="Genomic_DNA"/>
</dbReference>
<name>A0A838Y516_9NEIS</name>
<dbReference type="Proteomes" id="UP000545606">
    <property type="component" value="Unassembled WGS sequence"/>
</dbReference>
<keyword evidence="1" id="KW-1133">Transmembrane helix</keyword>
<evidence type="ECO:0000313" key="2">
    <source>
        <dbReference type="EMBL" id="MBA4710523.1"/>
    </source>
</evidence>
<reference evidence="2 3" key="1">
    <citation type="submission" date="2020-07" db="EMBL/GenBank/DDBJ databases">
        <title>Draft genome sequence of violacein-producing bacteria and related species.</title>
        <authorList>
            <person name="Wilson H.S."/>
            <person name="De Leon M.E."/>
        </authorList>
    </citation>
    <scope>NUCLEOTIDE SEQUENCE [LARGE SCALE GENOMIC DNA]</scope>
    <source>
        <strain evidence="2 3">HSC-21Su07</strain>
    </source>
</reference>
<dbReference type="RefSeq" id="WP_181837397.1">
    <property type="nucleotide sequence ID" value="NZ_JACERN010000042.1"/>
</dbReference>
<evidence type="ECO:0000256" key="1">
    <source>
        <dbReference type="SAM" id="Phobius"/>
    </source>
</evidence>
<keyword evidence="3" id="KW-1185">Reference proteome</keyword>